<comment type="caution">
    <text evidence="5">The sequence shown here is derived from an EMBL/GenBank/DDBJ whole genome shotgun (WGS) entry which is preliminary data.</text>
</comment>
<feature type="domain" description="HTH asnC-type" evidence="4">
    <location>
        <begin position="21"/>
        <end position="82"/>
    </location>
</feature>
<dbReference type="SMART" id="SM00344">
    <property type="entry name" value="HTH_ASNC"/>
    <property type="match status" value="1"/>
</dbReference>
<dbReference type="InterPro" id="IPR000485">
    <property type="entry name" value="AsnC-type_HTH_dom"/>
</dbReference>
<evidence type="ECO:0000313" key="6">
    <source>
        <dbReference type="Proteomes" id="UP000277766"/>
    </source>
</evidence>
<dbReference type="InterPro" id="IPR011991">
    <property type="entry name" value="ArsR-like_HTH"/>
</dbReference>
<dbReference type="GO" id="GO:0005829">
    <property type="term" value="C:cytosol"/>
    <property type="evidence" value="ECO:0007669"/>
    <property type="project" value="TreeGrafter"/>
</dbReference>
<organism evidence="5 6">
    <name type="scientific">Deinococcus radiophilus</name>
    <dbReference type="NCBI Taxonomy" id="32062"/>
    <lineage>
        <taxon>Bacteria</taxon>
        <taxon>Thermotogati</taxon>
        <taxon>Deinococcota</taxon>
        <taxon>Deinococci</taxon>
        <taxon>Deinococcales</taxon>
        <taxon>Deinococcaceae</taxon>
        <taxon>Deinococcus</taxon>
    </lineage>
</organism>
<evidence type="ECO:0000313" key="5">
    <source>
        <dbReference type="EMBL" id="RTR28332.1"/>
    </source>
</evidence>
<dbReference type="InterPro" id="IPR036388">
    <property type="entry name" value="WH-like_DNA-bd_sf"/>
</dbReference>
<dbReference type="InterPro" id="IPR019888">
    <property type="entry name" value="Tscrpt_reg_AsnC-like"/>
</dbReference>
<keyword evidence="3" id="KW-0804">Transcription</keyword>
<keyword evidence="1" id="KW-0805">Transcription regulation</keyword>
<reference evidence="5 6" key="1">
    <citation type="submission" date="2018-12" db="EMBL/GenBank/DDBJ databases">
        <title>Deinococcus radiophilus ATCC 27603 genome sequencing and assembly.</title>
        <authorList>
            <person name="Maclea K.S."/>
            <person name="Maynard C.R."/>
        </authorList>
    </citation>
    <scope>NUCLEOTIDE SEQUENCE [LARGE SCALE GENOMIC DNA]</scope>
    <source>
        <strain evidence="5 6">ATCC 27603</strain>
    </source>
</reference>
<dbReference type="PANTHER" id="PTHR30154:SF53">
    <property type="entry name" value="HTH-TYPE TRANSCRIPTIONAL REGULATOR LRPC"/>
    <property type="match status" value="1"/>
</dbReference>
<dbReference type="GO" id="GO:0043200">
    <property type="term" value="P:response to amino acid"/>
    <property type="evidence" value="ECO:0007669"/>
    <property type="project" value="TreeGrafter"/>
</dbReference>
<dbReference type="PRINTS" id="PR00033">
    <property type="entry name" value="HTHASNC"/>
</dbReference>
<keyword evidence="2" id="KW-0238">DNA-binding</keyword>
<evidence type="ECO:0000256" key="2">
    <source>
        <dbReference type="ARBA" id="ARBA00023125"/>
    </source>
</evidence>
<dbReference type="InterPro" id="IPR019887">
    <property type="entry name" value="Tscrpt_reg_AsnC/Lrp_C"/>
</dbReference>
<dbReference type="AlphaFoldDB" id="A0A3S0I635"/>
<evidence type="ECO:0000259" key="4">
    <source>
        <dbReference type="PROSITE" id="PS50956"/>
    </source>
</evidence>
<dbReference type="SUPFAM" id="SSF54909">
    <property type="entry name" value="Dimeric alpha+beta barrel"/>
    <property type="match status" value="1"/>
</dbReference>
<dbReference type="PANTHER" id="PTHR30154">
    <property type="entry name" value="LEUCINE-RESPONSIVE REGULATORY PROTEIN"/>
    <property type="match status" value="1"/>
</dbReference>
<accession>A0A3S0I635</accession>
<keyword evidence="6" id="KW-1185">Reference proteome</keyword>
<dbReference type="EMBL" id="RXPE01000007">
    <property type="protein sequence ID" value="RTR28332.1"/>
    <property type="molecule type" value="Genomic_DNA"/>
</dbReference>
<dbReference type="OrthoDB" id="34294at2"/>
<dbReference type="RefSeq" id="WP_126351724.1">
    <property type="nucleotide sequence ID" value="NZ_CP086380.1"/>
</dbReference>
<protein>
    <submittedName>
        <fullName evidence="5">Lrp/AsnC family transcriptional regulator</fullName>
    </submittedName>
</protein>
<gene>
    <name evidence="5" type="ORF">EJ104_05335</name>
</gene>
<dbReference type="InterPro" id="IPR036390">
    <property type="entry name" value="WH_DNA-bd_sf"/>
</dbReference>
<dbReference type="SUPFAM" id="SSF46785">
    <property type="entry name" value="Winged helix' DNA-binding domain"/>
    <property type="match status" value="1"/>
</dbReference>
<dbReference type="PROSITE" id="PS50956">
    <property type="entry name" value="HTH_ASNC_2"/>
    <property type="match status" value="1"/>
</dbReference>
<dbReference type="Pfam" id="PF01037">
    <property type="entry name" value="AsnC_trans_reg"/>
    <property type="match status" value="1"/>
</dbReference>
<dbReference type="Pfam" id="PF13412">
    <property type="entry name" value="HTH_24"/>
    <property type="match status" value="1"/>
</dbReference>
<evidence type="ECO:0000256" key="1">
    <source>
        <dbReference type="ARBA" id="ARBA00023015"/>
    </source>
</evidence>
<dbReference type="InterPro" id="IPR019885">
    <property type="entry name" value="Tscrpt_reg_HTH_AsnC-type_CS"/>
</dbReference>
<proteinExistence type="predicted"/>
<dbReference type="Proteomes" id="UP000277766">
    <property type="component" value="Unassembled WGS sequence"/>
</dbReference>
<dbReference type="InterPro" id="IPR011008">
    <property type="entry name" value="Dimeric_a/b-barrel"/>
</dbReference>
<dbReference type="PROSITE" id="PS00519">
    <property type="entry name" value="HTH_ASNC_1"/>
    <property type="match status" value="1"/>
</dbReference>
<evidence type="ECO:0000256" key="3">
    <source>
        <dbReference type="ARBA" id="ARBA00023163"/>
    </source>
</evidence>
<dbReference type="CDD" id="cd00090">
    <property type="entry name" value="HTH_ARSR"/>
    <property type="match status" value="1"/>
</dbReference>
<dbReference type="GO" id="GO:0043565">
    <property type="term" value="F:sequence-specific DNA binding"/>
    <property type="evidence" value="ECO:0007669"/>
    <property type="project" value="InterPro"/>
</dbReference>
<dbReference type="Gene3D" id="3.30.70.920">
    <property type="match status" value="1"/>
</dbReference>
<name>A0A3S0I635_9DEIO</name>
<dbReference type="Gene3D" id="1.10.10.10">
    <property type="entry name" value="Winged helix-like DNA-binding domain superfamily/Winged helix DNA-binding domain"/>
    <property type="match status" value="1"/>
</dbReference>
<sequence>MKNNEPATSNKRKSTPAPTRLDQLDLQLVDALQRDARLSIRELGRRLGVSAPTVSDRLSRLEDAGVIRSYGAVVSLSALGYGVVAFVGVFDTGEKFSALDTWAKEHPAVLECHHVTGRFAALMKIAVPTIEELNSLVMELVDMGVQCDTSIVLSSPVPDKMVTVQPS</sequence>